<evidence type="ECO:0000313" key="8">
    <source>
        <dbReference type="Proteomes" id="UP000736335"/>
    </source>
</evidence>
<feature type="compositionally biased region" description="Acidic residues" evidence="6">
    <location>
        <begin position="1155"/>
        <end position="1180"/>
    </location>
</feature>
<keyword evidence="4" id="KW-0539">Nucleus</keyword>
<dbReference type="InterPro" id="IPR011989">
    <property type="entry name" value="ARM-like"/>
</dbReference>
<feature type="compositionally biased region" description="Basic residues" evidence="6">
    <location>
        <begin position="1141"/>
        <end position="1151"/>
    </location>
</feature>
<evidence type="ECO:0000256" key="1">
    <source>
        <dbReference type="ARBA" id="ARBA00004123"/>
    </source>
</evidence>
<evidence type="ECO:0000256" key="3">
    <source>
        <dbReference type="ARBA" id="ARBA00022776"/>
    </source>
</evidence>
<dbReference type="GO" id="GO:0007064">
    <property type="term" value="P:mitotic sister chromatid cohesion"/>
    <property type="evidence" value="ECO:0007669"/>
    <property type="project" value="InterPro"/>
</dbReference>
<reference evidence="7" key="2">
    <citation type="submission" date="2020-11" db="EMBL/GenBank/DDBJ databases">
        <authorList>
            <consortium name="DOE Joint Genome Institute"/>
            <person name="Kuo A."/>
            <person name="Miyauchi S."/>
            <person name="Kiss E."/>
            <person name="Drula E."/>
            <person name="Kohler A."/>
            <person name="Sanchez-Garcia M."/>
            <person name="Andreopoulos B."/>
            <person name="Barry K.W."/>
            <person name="Bonito G."/>
            <person name="Buee M."/>
            <person name="Carver A."/>
            <person name="Chen C."/>
            <person name="Cichocki N."/>
            <person name="Clum A."/>
            <person name="Culley D."/>
            <person name="Crous P.W."/>
            <person name="Fauchery L."/>
            <person name="Girlanda M."/>
            <person name="Hayes R."/>
            <person name="Keri Z."/>
            <person name="Labutti K."/>
            <person name="Lipzen A."/>
            <person name="Lombard V."/>
            <person name="Magnuson J."/>
            <person name="Maillard F."/>
            <person name="Morin E."/>
            <person name="Murat C."/>
            <person name="Nolan M."/>
            <person name="Ohm R."/>
            <person name="Pangilinan J."/>
            <person name="Pereira M."/>
            <person name="Perotto S."/>
            <person name="Peter M."/>
            <person name="Riley R."/>
            <person name="Sitrit Y."/>
            <person name="Stielow B."/>
            <person name="Szollosi G."/>
            <person name="Zifcakova L."/>
            <person name="Stursova M."/>
            <person name="Spatafora J.W."/>
            <person name="Tedersoo L."/>
            <person name="Vaario L.-M."/>
            <person name="Yamada A."/>
            <person name="Yan M."/>
            <person name="Wang P."/>
            <person name="Xu J."/>
            <person name="Bruns T."/>
            <person name="Baldrian P."/>
            <person name="Vilgalys R."/>
            <person name="Henrissat B."/>
            <person name="Grigoriev I.V."/>
            <person name="Hibbett D."/>
            <person name="Nagy L.G."/>
            <person name="Martin F.M."/>
        </authorList>
    </citation>
    <scope>NUCLEOTIDE SEQUENCE</scope>
    <source>
        <strain evidence="7">UH-Tt-Lm1</strain>
    </source>
</reference>
<dbReference type="GO" id="GO:0006281">
    <property type="term" value="P:DNA repair"/>
    <property type="evidence" value="ECO:0007669"/>
    <property type="project" value="TreeGrafter"/>
</dbReference>
<evidence type="ECO:0000256" key="2">
    <source>
        <dbReference type="ARBA" id="ARBA00022618"/>
    </source>
</evidence>
<dbReference type="GO" id="GO:0000785">
    <property type="term" value="C:chromatin"/>
    <property type="evidence" value="ECO:0007669"/>
    <property type="project" value="TreeGrafter"/>
</dbReference>
<feature type="compositionally biased region" description="Basic and acidic residues" evidence="6">
    <location>
        <begin position="1116"/>
        <end position="1126"/>
    </location>
</feature>
<comment type="caution">
    <text evidence="7">The sequence shown here is derived from an EMBL/GenBank/DDBJ whole genome shotgun (WGS) entry which is preliminary data.</text>
</comment>
<comment type="subcellular location">
    <subcellularLocation>
        <location evidence="1">Nucleus</location>
    </subcellularLocation>
</comment>
<feature type="region of interest" description="Disordered" evidence="6">
    <location>
        <begin position="1115"/>
        <end position="1229"/>
    </location>
</feature>
<sequence length="1229" mass="139025">MVAQTRAGNKPPSPQKLKLKFHEKLLGRTTTSTDVLLKKLKALHTELVELEQDRLAKDALRSVSHELIHQSILLHKDKGVKAYAACCIADVLRLSAPDAPYSPNELTDIFHFFLRQLVQNLKTSDTPYYNQYFLLLECLSAVKSPALICDVPKADELVEQFFKDCFKIIRYDLSKKIELFLVDILNAIIDESHTIPSVVVTTLLAHFMDKNLGMDQPAFRLATQVCNGSSTKLQRYVCQYFADIILQHSDEEEFEEIKKAHDLIQRLNRFCPSLLHNVVPQLEEELRVNEVPIRIMATQALGEMFADSGGTDFMRKYPSTWNLWLTRRNDKSAAVRLAFVEACKGLVLAPGETREAIEDALSAKLLDPDEKVRAAVCRLYSQLEYEVALHHVSESQWRAIAERGLDKKVTVRTEALNCIGRAYSLAYPELYEIPSSAIPQLSIAEQVLADYVFPFQLSGSKATDINEVAWTERLLHTMKFLDEKSTQHLINLSGLKTARPGPYETFLDACKANNGGVIDSNEEEVVKKLDLTIKMLAAQLPDPQKAAEDLAAFAKLNEGRLYSLFKACIDVQTDLKTLIKSTAEFTRRVEQASATISSTMTTLLRRASLRFINQSSIPTLIKHVRNGDFNEQSQSQSSADMSAKNASIILTCISKYCPAMFRSHVPELVKSIADEKHNQLVEVSLHSLSALLQWDPSLTPTDRRFEERMQRFCVGSDRKRAKYSARLLCHVKDKEELRAEVVEAISDDLPGVDSQKLLAHVTSLVEFSRRSPDSFEQYSDTVIAFLVKHVLLVSTVEDDDEMDVDGDWKEDSRISDILRTKILSLKLCRHRCIAQAKSDNPMDIAGPVLKMLTTLLQHDGLLSDKITTSPSERSRLRLQAAVSMAYLSTIDTYSQATTPHFVLLALTIQDTCFDVRTRFLTKIIHLLHTRVLPSRFNVVPFLTVFDPDEEIKNIASAYIMGTLQRLGPRLRLQQFEMTFPRLLHLLAHHPDFEMTHASVVEVSRYIKFYLLTVTTADNISLIFHLAEKLKTVRDAESDQYSERVYAMSDLSQRMIQSYARSRSWTLTNIPAGKTKLPSDIFHPLPNASTANKILRTRYLPEETYQWLEGQGNIAKLEPKEKAEGTKPQKRKAKADANGAIKRPKKTIRRRKTEQSESEESSSDSEGEDEGDEGEDQEMVSEPDHGHSGPPNTDTEEEADPEGEPRRRSARTVAKARIKQQIRKSKHTRG</sequence>
<accession>A0A9P6L9F0</accession>
<keyword evidence="5" id="KW-0131">Cell cycle</keyword>
<organism evidence="7 8">
    <name type="scientific">Thelephora terrestris</name>
    <dbReference type="NCBI Taxonomy" id="56493"/>
    <lineage>
        <taxon>Eukaryota</taxon>
        <taxon>Fungi</taxon>
        <taxon>Dikarya</taxon>
        <taxon>Basidiomycota</taxon>
        <taxon>Agaricomycotina</taxon>
        <taxon>Agaricomycetes</taxon>
        <taxon>Thelephorales</taxon>
        <taxon>Thelephoraceae</taxon>
        <taxon>Thelephora</taxon>
    </lineage>
</organism>
<evidence type="ECO:0000313" key="7">
    <source>
        <dbReference type="EMBL" id="KAF9788346.1"/>
    </source>
</evidence>
<keyword evidence="2" id="KW-0132">Cell division</keyword>
<evidence type="ECO:0000256" key="4">
    <source>
        <dbReference type="ARBA" id="ARBA00023242"/>
    </source>
</evidence>
<evidence type="ECO:0000256" key="6">
    <source>
        <dbReference type="SAM" id="MobiDB-lite"/>
    </source>
</evidence>
<dbReference type="CDD" id="cd19953">
    <property type="entry name" value="PDS5"/>
    <property type="match status" value="1"/>
</dbReference>
<keyword evidence="8" id="KW-1185">Reference proteome</keyword>
<dbReference type="PANTHER" id="PTHR12663:SF0">
    <property type="entry name" value="PRECOCIOUS DISSOCIATION OF SISTERS 5, ISOFORM A"/>
    <property type="match status" value="1"/>
</dbReference>
<dbReference type="SUPFAM" id="SSF48371">
    <property type="entry name" value="ARM repeat"/>
    <property type="match status" value="1"/>
</dbReference>
<feature type="compositionally biased region" description="Basic residues" evidence="6">
    <location>
        <begin position="1207"/>
        <end position="1229"/>
    </location>
</feature>
<name>A0A9P6L9F0_9AGAM</name>
<dbReference type="OrthoDB" id="200660at2759"/>
<dbReference type="Gene3D" id="1.25.10.10">
    <property type="entry name" value="Leucine-rich Repeat Variant"/>
    <property type="match status" value="1"/>
</dbReference>
<protein>
    <submittedName>
        <fullName evidence="7">Armadillo-type protein</fullName>
    </submittedName>
</protein>
<dbReference type="InterPro" id="IPR016024">
    <property type="entry name" value="ARM-type_fold"/>
</dbReference>
<evidence type="ECO:0000256" key="5">
    <source>
        <dbReference type="ARBA" id="ARBA00023306"/>
    </source>
</evidence>
<dbReference type="GO" id="GO:0051301">
    <property type="term" value="P:cell division"/>
    <property type="evidence" value="ECO:0007669"/>
    <property type="project" value="UniProtKB-KW"/>
</dbReference>
<proteinExistence type="predicted"/>
<dbReference type="AlphaFoldDB" id="A0A9P6L9F0"/>
<dbReference type="InterPro" id="IPR039776">
    <property type="entry name" value="Pds5"/>
</dbReference>
<dbReference type="EMBL" id="WIUZ02000004">
    <property type="protein sequence ID" value="KAF9788346.1"/>
    <property type="molecule type" value="Genomic_DNA"/>
</dbReference>
<reference evidence="7" key="1">
    <citation type="journal article" date="2020" name="Nat. Commun.">
        <title>Large-scale genome sequencing of mycorrhizal fungi provides insights into the early evolution of symbiotic traits.</title>
        <authorList>
            <person name="Miyauchi S."/>
            <person name="Kiss E."/>
            <person name="Kuo A."/>
            <person name="Drula E."/>
            <person name="Kohler A."/>
            <person name="Sanchez-Garcia M."/>
            <person name="Morin E."/>
            <person name="Andreopoulos B."/>
            <person name="Barry K.W."/>
            <person name="Bonito G."/>
            <person name="Buee M."/>
            <person name="Carver A."/>
            <person name="Chen C."/>
            <person name="Cichocki N."/>
            <person name="Clum A."/>
            <person name="Culley D."/>
            <person name="Crous P.W."/>
            <person name="Fauchery L."/>
            <person name="Girlanda M."/>
            <person name="Hayes R.D."/>
            <person name="Keri Z."/>
            <person name="LaButti K."/>
            <person name="Lipzen A."/>
            <person name="Lombard V."/>
            <person name="Magnuson J."/>
            <person name="Maillard F."/>
            <person name="Murat C."/>
            <person name="Nolan M."/>
            <person name="Ohm R.A."/>
            <person name="Pangilinan J."/>
            <person name="Pereira M.F."/>
            <person name="Perotto S."/>
            <person name="Peter M."/>
            <person name="Pfister S."/>
            <person name="Riley R."/>
            <person name="Sitrit Y."/>
            <person name="Stielow J.B."/>
            <person name="Szollosi G."/>
            <person name="Zifcakova L."/>
            <person name="Stursova M."/>
            <person name="Spatafora J.W."/>
            <person name="Tedersoo L."/>
            <person name="Vaario L.M."/>
            <person name="Yamada A."/>
            <person name="Yan M."/>
            <person name="Wang P."/>
            <person name="Xu J."/>
            <person name="Bruns T."/>
            <person name="Baldrian P."/>
            <person name="Vilgalys R."/>
            <person name="Dunand C."/>
            <person name="Henrissat B."/>
            <person name="Grigoriev I.V."/>
            <person name="Hibbett D."/>
            <person name="Nagy L.G."/>
            <person name="Martin F.M."/>
        </authorList>
    </citation>
    <scope>NUCLEOTIDE SEQUENCE</scope>
    <source>
        <strain evidence="7">UH-Tt-Lm1</strain>
    </source>
</reference>
<keyword evidence="3" id="KW-0498">Mitosis</keyword>
<dbReference type="GO" id="GO:0005634">
    <property type="term" value="C:nucleus"/>
    <property type="evidence" value="ECO:0007669"/>
    <property type="project" value="UniProtKB-SubCell"/>
</dbReference>
<dbReference type="Pfam" id="PF20168">
    <property type="entry name" value="PDS5"/>
    <property type="match status" value="1"/>
</dbReference>
<dbReference type="PANTHER" id="PTHR12663">
    <property type="entry name" value="ANDROGEN INDUCED INHIBITOR OF PROLIFERATION AS3 / PDS5-RELATED"/>
    <property type="match status" value="1"/>
</dbReference>
<gene>
    <name evidence="7" type="ORF">BJ322DRAFT_1182079</name>
</gene>
<dbReference type="Proteomes" id="UP000736335">
    <property type="component" value="Unassembled WGS sequence"/>
</dbReference>